<dbReference type="PANTHER" id="PTHR46211:SF1">
    <property type="entry name" value="GLYCEROPHOSPHODIESTER PHOSPHODIESTERASE, CYTOPLASMIC"/>
    <property type="match status" value="1"/>
</dbReference>
<dbReference type="OrthoDB" id="9776255at2"/>
<dbReference type="InterPro" id="IPR030395">
    <property type="entry name" value="GP_PDE_dom"/>
</dbReference>
<dbReference type="SUPFAM" id="SSF51695">
    <property type="entry name" value="PLC-like phosphodiesterases"/>
    <property type="match status" value="1"/>
</dbReference>
<evidence type="ECO:0000313" key="3">
    <source>
        <dbReference type="EMBL" id="KAA8483619.1"/>
    </source>
</evidence>
<dbReference type="Proteomes" id="UP000322918">
    <property type="component" value="Unassembled WGS sequence"/>
</dbReference>
<dbReference type="RefSeq" id="WP_141815589.1">
    <property type="nucleotide sequence ID" value="NZ_VFPL01000001.1"/>
</dbReference>
<evidence type="ECO:0000256" key="1">
    <source>
        <dbReference type="SAM" id="SignalP"/>
    </source>
</evidence>
<gene>
    <name evidence="3" type="ORF">F1649_08575</name>
</gene>
<dbReference type="EMBL" id="VWNE01000011">
    <property type="protein sequence ID" value="KAA8483619.1"/>
    <property type="molecule type" value="Genomic_DNA"/>
</dbReference>
<dbReference type="GO" id="GO:0006629">
    <property type="term" value="P:lipid metabolic process"/>
    <property type="evidence" value="ECO:0007669"/>
    <property type="project" value="InterPro"/>
</dbReference>
<evidence type="ECO:0000259" key="2">
    <source>
        <dbReference type="PROSITE" id="PS51704"/>
    </source>
</evidence>
<dbReference type="PANTHER" id="PTHR46211">
    <property type="entry name" value="GLYCEROPHOSPHORYL DIESTER PHOSPHODIESTERASE"/>
    <property type="match status" value="1"/>
</dbReference>
<evidence type="ECO:0000313" key="4">
    <source>
        <dbReference type="Proteomes" id="UP000322918"/>
    </source>
</evidence>
<dbReference type="Pfam" id="PF03009">
    <property type="entry name" value="GDPD"/>
    <property type="match status" value="1"/>
</dbReference>
<keyword evidence="4" id="KW-1185">Reference proteome</keyword>
<feature type="chain" id="PRO_5024341681" evidence="1">
    <location>
        <begin position="22"/>
        <end position="341"/>
    </location>
</feature>
<dbReference type="InterPro" id="IPR017946">
    <property type="entry name" value="PLC-like_Pdiesterase_TIM-brl"/>
</dbReference>
<reference evidence="3 4" key="1">
    <citation type="submission" date="2019-09" db="EMBL/GenBank/DDBJ databases">
        <title>Pararcticibacter amylolyticus gen. nov., sp. nov., isolated from a rottenly hemp rope, and reclassification of Pedobacter tournemirensis as Pararcticibacter tournemirensis comb. nov.</title>
        <authorList>
            <person name="Cai Y."/>
        </authorList>
    </citation>
    <scope>NUCLEOTIDE SEQUENCE [LARGE SCALE GENOMIC DNA]</scope>
    <source>
        <strain evidence="3 4">TF5-37.2-LB10</strain>
    </source>
</reference>
<proteinExistence type="predicted"/>
<dbReference type="Gene3D" id="3.20.20.190">
    <property type="entry name" value="Phosphatidylinositol (PI) phosphodiesterase"/>
    <property type="match status" value="1"/>
</dbReference>
<comment type="caution">
    <text evidence="3">The sequence shown here is derived from an EMBL/GenBank/DDBJ whole genome shotgun (WGS) entry which is preliminary data.</text>
</comment>
<accession>A0A5M9HB93</accession>
<organism evidence="3 4">
    <name type="scientific">Arcticibacter tournemirensis</name>
    <dbReference type="NCBI Taxonomy" id="699437"/>
    <lineage>
        <taxon>Bacteria</taxon>
        <taxon>Pseudomonadati</taxon>
        <taxon>Bacteroidota</taxon>
        <taxon>Sphingobacteriia</taxon>
        <taxon>Sphingobacteriales</taxon>
        <taxon>Sphingobacteriaceae</taxon>
        <taxon>Arcticibacter</taxon>
    </lineage>
</organism>
<keyword evidence="1" id="KW-0732">Signal</keyword>
<dbReference type="AlphaFoldDB" id="A0A5M9HB93"/>
<feature type="signal peptide" evidence="1">
    <location>
        <begin position="1"/>
        <end position="21"/>
    </location>
</feature>
<dbReference type="GO" id="GO:0008081">
    <property type="term" value="F:phosphoric diester hydrolase activity"/>
    <property type="evidence" value="ECO:0007669"/>
    <property type="project" value="InterPro"/>
</dbReference>
<dbReference type="PROSITE" id="PS51704">
    <property type="entry name" value="GP_PDE"/>
    <property type="match status" value="1"/>
</dbReference>
<protein>
    <submittedName>
        <fullName evidence="3">Glycerophosphodiester phosphodiesterase</fullName>
    </submittedName>
</protein>
<sequence>MNKKAVFIACLALLFSGSGKAQDKAVQFYLDNYAIPFTGKNIATIVTKGGADEKAILLKDTSGLFAVSKDNVLRLKKKVELKGLKYNITIQVGDDKADFVIVKDNFIKNKVIAHRGAWKNTGETENSIGALKKAIQMGCEGSEFDVRMSADSVLFVHHDPDVQGIRIESTAASELHKVKLSNSEPLPTLDAYLKEGIIQNSTRLFLEIKPSVISPEMTIAVTNKTVSAVRALKAQAWIYYISFSYDALKRVRELDPAAKLAYLGGDKSLQQLKADGIDGLDYHYSIFKKENKMIDQARKLGLSTNCWTVDDINDLQFFLKEGVDMITTNEPELLMDVIKRK</sequence>
<feature type="domain" description="GP-PDE" evidence="2">
    <location>
        <begin position="109"/>
        <end position="338"/>
    </location>
</feature>
<name>A0A5M9HB93_9SPHI</name>